<protein>
    <recommendedName>
        <fullName evidence="10">Glycerol-3-phosphate acyltransferase</fullName>
    </recommendedName>
    <alternativeName>
        <fullName evidence="10">Acyl-PO4 G3P acyltransferase</fullName>
    </alternativeName>
    <alternativeName>
        <fullName evidence="10">Acyl-phosphate--glycerol-3-phosphate acyltransferase</fullName>
    </alternativeName>
    <alternativeName>
        <fullName evidence="10">G3P acyltransferase</fullName>
        <shortName evidence="10">GPAT</shortName>
        <ecNumber evidence="10">2.3.1.275</ecNumber>
    </alternativeName>
    <alternativeName>
        <fullName evidence="10">Lysophosphatidic acid synthase</fullName>
        <shortName evidence="10">LPA synthase</shortName>
    </alternativeName>
</protein>
<evidence type="ECO:0000313" key="11">
    <source>
        <dbReference type="EMBL" id="MDT8896994.1"/>
    </source>
</evidence>
<evidence type="ECO:0000256" key="1">
    <source>
        <dbReference type="ARBA" id="ARBA00022475"/>
    </source>
</evidence>
<name>A0ABU3NJI0_9CHLR</name>
<evidence type="ECO:0000256" key="7">
    <source>
        <dbReference type="ARBA" id="ARBA00023136"/>
    </source>
</evidence>
<keyword evidence="2 10" id="KW-0444">Lipid biosynthesis</keyword>
<evidence type="ECO:0000256" key="6">
    <source>
        <dbReference type="ARBA" id="ARBA00023098"/>
    </source>
</evidence>
<sequence length="198" mass="21842">MFILALVLGFISGSLPFSVWLGKLFLSQDIREIGDGNPGATNVFRTGNWKVGILALLLDYLKGVLPVAISYSVWGIQEGKLVAVMMAPLLGHQLSPFLGFRGGKGVATTFGVWTGVTMWEGPIVLGSLLTIFYFLFDHDAWSVIFGMIGLLLYWLLKGATAEIYGAALANLFFLLWTHRLALNGKIGLRFLRFRLKSR</sequence>
<reference evidence="11 12" key="1">
    <citation type="submission" date="2023-07" db="EMBL/GenBank/DDBJ databases">
        <title>Novel species of Thermanaerothrix with wide hydrolytic capabilities.</title>
        <authorList>
            <person name="Zayulina K.S."/>
            <person name="Podosokorskaya O.A."/>
            <person name="Elcheninov A.G."/>
        </authorList>
    </citation>
    <scope>NUCLEOTIDE SEQUENCE [LARGE SCALE GENOMIC DNA]</scope>
    <source>
        <strain evidence="11 12">4228-RoL</strain>
    </source>
</reference>
<comment type="function">
    <text evidence="10">Catalyzes the transfer of an acyl group from acyl-phosphate (acyl-PO(4)) to glycerol-3-phosphate (G3P) to form lysophosphatidic acid (LPA). This enzyme utilizes acyl-phosphate as fatty acyl donor, but not acyl-CoA or acyl-ACP.</text>
</comment>
<evidence type="ECO:0000256" key="4">
    <source>
        <dbReference type="ARBA" id="ARBA00022692"/>
    </source>
</evidence>
<feature type="transmembrane region" description="Helical" evidence="10">
    <location>
        <begin position="140"/>
        <end position="156"/>
    </location>
</feature>
<dbReference type="EC" id="2.3.1.275" evidence="10"/>
<keyword evidence="1 10" id="KW-1003">Cell membrane</keyword>
<comment type="subcellular location">
    <subcellularLocation>
        <location evidence="10">Cell membrane</location>
        <topology evidence="10">Multi-pass membrane protein</topology>
    </subcellularLocation>
</comment>
<keyword evidence="4 10" id="KW-0812">Transmembrane</keyword>
<dbReference type="PANTHER" id="PTHR30309">
    <property type="entry name" value="INNER MEMBRANE PROTEIN YGIH"/>
    <property type="match status" value="1"/>
</dbReference>
<evidence type="ECO:0000256" key="5">
    <source>
        <dbReference type="ARBA" id="ARBA00022989"/>
    </source>
</evidence>
<evidence type="ECO:0000256" key="2">
    <source>
        <dbReference type="ARBA" id="ARBA00022516"/>
    </source>
</evidence>
<keyword evidence="5 10" id="KW-1133">Transmembrane helix</keyword>
<comment type="similarity">
    <text evidence="10">Belongs to the PlsY family.</text>
</comment>
<dbReference type="InterPro" id="IPR003811">
    <property type="entry name" value="G3P_acylTferase_PlsY"/>
</dbReference>
<keyword evidence="8 10" id="KW-0594">Phospholipid biosynthesis</keyword>
<dbReference type="RefSeq" id="WP_315623644.1">
    <property type="nucleotide sequence ID" value="NZ_JAUHMF010000001.1"/>
</dbReference>
<feature type="transmembrane region" description="Helical" evidence="10">
    <location>
        <begin position="112"/>
        <end position="135"/>
    </location>
</feature>
<dbReference type="GO" id="GO:0016746">
    <property type="term" value="F:acyltransferase activity"/>
    <property type="evidence" value="ECO:0007669"/>
    <property type="project" value="UniProtKB-KW"/>
</dbReference>
<feature type="transmembrane region" description="Helical" evidence="10">
    <location>
        <begin position="51"/>
        <end position="74"/>
    </location>
</feature>
<evidence type="ECO:0000256" key="8">
    <source>
        <dbReference type="ARBA" id="ARBA00023209"/>
    </source>
</evidence>
<keyword evidence="12" id="KW-1185">Reference proteome</keyword>
<organism evidence="11 12">
    <name type="scientific">Thermanaerothrix solaris</name>
    <dbReference type="NCBI Taxonomy" id="3058434"/>
    <lineage>
        <taxon>Bacteria</taxon>
        <taxon>Bacillati</taxon>
        <taxon>Chloroflexota</taxon>
        <taxon>Anaerolineae</taxon>
        <taxon>Anaerolineales</taxon>
        <taxon>Anaerolineaceae</taxon>
        <taxon>Thermanaerothrix</taxon>
    </lineage>
</organism>
<dbReference type="EMBL" id="JAUHMF010000001">
    <property type="protein sequence ID" value="MDT8896994.1"/>
    <property type="molecule type" value="Genomic_DNA"/>
</dbReference>
<evidence type="ECO:0000256" key="10">
    <source>
        <dbReference type="HAMAP-Rule" id="MF_01043"/>
    </source>
</evidence>
<comment type="pathway">
    <text evidence="10">Lipid metabolism; phospholipid metabolism.</text>
</comment>
<evidence type="ECO:0000256" key="3">
    <source>
        <dbReference type="ARBA" id="ARBA00022679"/>
    </source>
</evidence>
<evidence type="ECO:0000313" key="12">
    <source>
        <dbReference type="Proteomes" id="UP001254165"/>
    </source>
</evidence>
<dbReference type="HAMAP" id="MF_01043">
    <property type="entry name" value="PlsY"/>
    <property type="match status" value="1"/>
</dbReference>
<keyword evidence="11" id="KW-0012">Acyltransferase</keyword>
<keyword evidence="9 10" id="KW-1208">Phospholipid metabolism</keyword>
<comment type="subunit">
    <text evidence="10">Probably interacts with PlsX.</text>
</comment>
<feature type="transmembrane region" description="Helical" evidence="10">
    <location>
        <begin position="162"/>
        <end position="182"/>
    </location>
</feature>
<proteinExistence type="inferred from homology"/>
<keyword evidence="3 10" id="KW-0808">Transferase</keyword>
<dbReference type="Proteomes" id="UP001254165">
    <property type="component" value="Unassembled WGS sequence"/>
</dbReference>
<keyword evidence="7 10" id="KW-0472">Membrane</keyword>
<dbReference type="Pfam" id="PF02660">
    <property type="entry name" value="G3P_acyltransf"/>
    <property type="match status" value="1"/>
</dbReference>
<evidence type="ECO:0000256" key="9">
    <source>
        <dbReference type="ARBA" id="ARBA00023264"/>
    </source>
</evidence>
<accession>A0ABU3NJI0</accession>
<gene>
    <name evidence="10" type="primary">plsY</name>
    <name evidence="11" type="ORF">QYE77_01860</name>
</gene>
<dbReference type="SMART" id="SM01207">
    <property type="entry name" value="G3P_acyltransf"/>
    <property type="match status" value="1"/>
</dbReference>
<keyword evidence="6 10" id="KW-0443">Lipid metabolism</keyword>
<comment type="catalytic activity">
    <reaction evidence="10">
        <text>an acyl phosphate + sn-glycerol 3-phosphate = a 1-acyl-sn-glycero-3-phosphate + phosphate</text>
        <dbReference type="Rhea" id="RHEA:34075"/>
        <dbReference type="ChEBI" id="CHEBI:43474"/>
        <dbReference type="ChEBI" id="CHEBI:57597"/>
        <dbReference type="ChEBI" id="CHEBI:57970"/>
        <dbReference type="ChEBI" id="CHEBI:59918"/>
        <dbReference type="EC" id="2.3.1.275"/>
    </reaction>
</comment>
<feature type="transmembrane region" description="Helical" evidence="10">
    <location>
        <begin position="81"/>
        <end position="100"/>
    </location>
</feature>
<dbReference type="PANTHER" id="PTHR30309:SF1">
    <property type="entry name" value="GLYCEROL-3-PHOSPHATE ACYLTRANSFERASE 1"/>
    <property type="match status" value="1"/>
</dbReference>
<comment type="caution">
    <text evidence="11">The sequence shown here is derived from an EMBL/GenBank/DDBJ whole genome shotgun (WGS) entry which is preliminary data.</text>
</comment>